<proteinExistence type="predicted"/>
<feature type="region of interest" description="Disordered" evidence="2">
    <location>
        <begin position="314"/>
        <end position="341"/>
    </location>
</feature>
<dbReference type="Gene3D" id="1.20.1600.10">
    <property type="entry name" value="Outer membrane efflux proteins (OEP)"/>
    <property type="match status" value="1"/>
</dbReference>
<sequence>MPSHSTSVPARHATARALRALLLLGAGASLAGASLALGYAEALSLAERQNPALLAQQSSLDGALAAQGAAGALPDPRLSVGIENLPISGMDRWSLTRDFMTMRRVALMQEVPNRAKRDARSLGAQARAERERAVLIMQRLRLHQALSTAWLSVQSAERREAVLLELTAENQRLQQSMGARIAGGSVQAGELLTARQEALALSDRRDELKRDAAKARAALRRLVGAQADETLDGEPPLAQLSAEALRARLHQHAELAVFPAMQGMAQAELREAQAEARGDWSWELAYSRRGSQWGDMVSLQLSFDLPWQKDRRQQPLIASRQREAERVAAEREDAERRHRQELDDELAELQSLDSQIARLETAGLPLAQDRAGLALSGYQSGRGDLGAVLSARTQVLEARLRLIELDLQRSLLRARLNYLAAE</sequence>
<dbReference type="InParanoid" id="A0A4R6QKC7"/>
<reference evidence="3 4" key="1">
    <citation type="submission" date="2019-03" db="EMBL/GenBank/DDBJ databases">
        <title>Genomic Encyclopedia of Type Strains, Phase IV (KMG-IV): sequencing the most valuable type-strain genomes for metagenomic binning, comparative biology and taxonomic classification.</title>
        <authorList>
            <person name="Goeker M."/>
        </authorList>
    </citation>
    <scope>NUCLEOTIDE SEQUENCE [LARGE SCALE GENOMIC DNA]</scope>
    <source>
        <strain evidence="3 4">DSM 16998</strain>
    </source>
</reference>
<dbReference type="SUPFAM" id="SSF56954">
    <property type="entry name" value="Outer membrane efflux proteins (OEP)"/>
    <property type="match status" value="1"/>
</dbReference>
<dbReference type="PANTHER" id="PTHR30203:SF24">
    <property type="entry name" value="BLR4935 PROTEIN"/>
    <property type="match status" value="1"/>
</dbReference>
<keyword evidence="4" id="KW-1185">Reference proteome</keyword>
<dbReference type="RefSeq" id="WP_133702283.1">
    <property type="nucleotide sequence ID" value="NZ_SNXS01000005.1"/>
</dbReference>
<evidence type="ECO:0000256" key="2">
    <source>
        <dbReference type="SAM" id="MobiDB-lite"/>
    </source>
</evidence>
<dbReference type="Proteomes" id="UP000295361">
    <property type="component" value="Unassembled WGS sequence"/>
</dbReference>
<evidence type="ECO:0000256" key="1">
    <source>
        <dbReference type="SAM" id="Coils"/>
    </source>
</evidence>
<name>A0A4R6QKC7_9BURK</name>
<evidence type="ECO:0000313" key="3">
    <source>
        <dbReference type="EMBL" id="TDP63092.1"/>
    </source>
</evidence>
<feature type="compositionally biased region" description="Basic and acidic residues" evidence="2">
    <location>
        <begin position="320"/>
        <end position="341"/>
    </location>
</feature>
<dbReference type="PANTHER" id="PTHR30203">
    <property type="entry name" value="OUTER MEMBRANE CATION EFFLUX PROTEIN"/>
    <property type="match status" value="1"/>
</dbReference>
<dbReference type="InterPro" id="IPR010131">
    <property type="entry name" value="MdtP/NodT-like"/>
</dbReference>
<feature type="coiled-coil region" evidence="1">
    <location>
        <begin position="156"/>
        <end position="225"/>
    </location>
</feature>
<dbReference type="GO" id="GO:0015562">
    <property type="term" value="F:efflux transmembrane transporter activity"/>
    <property type="evidence" value="ECO:0007669"/>
    <property type="project" value="InterPro"/>
</dbReference>
<dbReference type="OrthoDB" id="9769048at2"/>
<gene>
    <name evidence="3" type="ORF">DES47_10592</name>
</gene>
<keyword evidence="1" id="KW-0175">Coiled coil</keyword>
<protein>
    <submittedName>
        <fullName evidence="3">Outer membrane protein TolC</fullName>
    </submittedName>
</protein>
<accession>A0A4R6QKC7</accession>
<organism evidence="3 4">
    <name type="scientific">Roseateles toxinivorans</name>
    <dbReference type="NCBI Taxonomy" id="270368"/>
    <lineage>
        <taxon>Bacteria</taxon>
        <taxon>Pseudomonadati</taxon>
        <taxon>Pseudomonadota</taxon>
        <taxon>Betaproteobacteria</taxon>
        <taxon>Burkholderiales</taxon>
        <taxon>Sphaerotilaceae</taxon>
        <taxon>Roseateles</taxon>
    </lineage>
</organism>
<evidence type="ECO:0000313" key="4">
    <source>
        <dbReference type="Proteomes" id="UP000295361"/>
    </source>
</evidence>
<dbReference type="EMBL" id="SNXS01000005">
    <property type="protein sequence ID" value="TDP63092.1"/>
    <property type="molecule type" value="Genomic_DNA"/>
</dbReference>
<comment type="caution">
    <text evidence="3">The sequence shown here is derived from an EMBL/GenBank/DDBJ whole genome shotgun (WGS) entry which is preliminary data.</text>
</comment>
<dbReference type="AlphaFoldDB" id="A0A4R6QKC7"/>